<dbReference type="GO" id="GO:0009002">
    <property type="term" value="F:serine-type D-Ala-D-Ala carboxypeptidase activity"/>
    <property type="evidence" value="ECO:0007669"/>
    <property type="project" value="UniProtKB-EC"/>
</dbReference>
<dbReference type="Gene3D" id="3.40.710.10">
    <property type="entry name" value="DD-peptidase/beta-lactamase superfamily"/>
    <property type="match status" value="1"/>
</dbReference>
<evidence type="ECO:0000313" key="22">
    <source>
        <dbReference type="Proteomes" id="UP000290649"/>
    </source>
</evidence>
<dbReference type="RefSeq" id="WP_129076638.1">
    <property type="nucleotide sequence ID" value="NZ_QOUX01000001.1"/>
</dbReference>
<dbReference type="Pfam" id="PF00905">
    <property type="entry name" value="Transpeptidase"/>
    <property type="match status" value="1"/>
</dbReference>
<keyword evidence="13" id="KW-0472">Membrane</keyword>
<evidence type="ECO:0000256" key="5">
    <source>
        <dbReference type="ARBA" id="ARBA00022670"/>
    </source>
</evidence>
<feature type="region of interest" description="Disordered" evidence="18">
    <location>
        <begin position="619"/>
        <end position="678"/>
    </location>
</feature>
<keyword evidence="12" id="KW-1133">Transmembrane helix</keyword>
<dbReference type="Proteomes" id="UP000290649">
    <property type="component" value="Unassembled WGS sequence"/>
</dbReference>
<comment type="caution">
    <text evidence="21">The sequence shown here is derived from an EMBL/GenBank/DDBJ whole genome shotgun (WGS) entry which is preliminary data.</text>
</comment>
<dbReference type="GO" id="GO:0008658">
    <property type="term" value="F:penicillin binding"/>
    <property type="evidence" value="ECO:0007669"/>
    <property type="project" value="InterPro"/>
</dbReference>
<dbReference type="InterPro" id="IPR001264">
    <property type="entry name" value="Glyco_trans_51"/>
</dbReference>
<dbReference type="OrthoDB" id="9766909at2"/>
<dbReference type="FunFam" id="1.10.3810.10:FF:000001">
    <property type="entry name" value="Penicillin-binding protein 1A"/>
    <property type="match status" value="1"/>
</dbReference>
<evidence type="ECO:0000256" key="14">
    <source>
        <dbReference type="ARBA" id="ARBA00023268"/>
    </source>
</evidence>
<dbReference type="Pfam" id="PF00912">
    <property type="entry name" value="Transgly"/>
    <property type="match status" value="1"/>
</dbReference>
<dbReference type="InterPro" id="IPR023346">
    <property type="entry name" value="Lysozyme-like_dom_sf"/>
</dbReference>
<evidence type="ECO:0000256" key="8">
    <source>
        <dbReference type="ARBA" id="ARBA00022692"/>
    </source>
</evidence>
<keyword evidence="8" id="KW-0812">Transmembrane</keyword>
<dbReference type="AlphaFoldDB" id="A0A4Q0VXT8"/>
<dbReference type="InterPro" id="IPR050396">
    <property type="entry name" value="Glycosyltr_51/Transpeptidase"/>
</dbReference>
<feature type="compositionally biased region" description="Basic residues" evidence="18">
    <location>
        <begin position="668"/>
        <end position="678"/>
    </location>
</feature>
<comment type="catalytic activity">
    <reaction evidence="17">
        <text>[GlcNAc-(1-&gt;4)-Mur2Ac(oyl-L-Ala-gamma-D-Glu-L-Lys-D-Ala-D-Ala)](n)-di-trans,octa-cis-undecaprenyl diphosphate + beta-D-GlcNAc-(1-&gt;4)-Mur2Ac(oyl-L-Ala-gamma-D-Glu-L-Lys-D-Ala-D-Ala)-di-trans,octa-cis-undecaprenyl diphosphate = [GlcNAc-(1-&gt;4)-Mur2Ac(oyl-L-Ala-gamma-D-Glu-L-Lys-D-Ala-D-Ala)](n+1)-di-trans,octa-cis-undecaprenyl diphosphate + di-trans,octa-cis-undecaprenyl diphosphate + H(+)</text>
        <dbReference type="Rhea" id="RHEA:23708"/>
        <dbReference type="Rhea" id="RHEA-COMP:9602"/>
        <dbReference type="Rhea" id="RHEA-COMP:9603"/>
        <dbReference type="ChEBI" id="CHEBI:15378"/>
        <dbReference type="ChEBI" id="CHEBI:58405"/>
        <dbReference type="ChEBI" id="CHEBI:60033"/>
        <dbReference type="ChEBI" id="CHEBI:78435"/>
        <dbReference type="EC" id="2.4.99.28"/>
    </reaction>
</comment>
<evidence type="ECO:0000256" key="15">
    <source>
        <dbReference type="ARBA" id="ARBA00023316"/>
    </source>
</evidence>
<keyword evidence="6" id="KW-0328">Glycosyltransferase</keyword>
<keyword evidence="9" id="KW-0378">Hydrolase</keyword>
<evidence type="ECO:0000256" key="2">
    <source>
        <dbReference type="ARBA" id="ARBA00007739"/>
    </source>
</evidence>
<dbReference type="GO" id="GO:0009252">
    <property type="term" value="P:peptidoglycan biosynthetic process"/>
    <property type="evidence" value="ECO:0007669"/>
    <property type="project" value="UniProtKB-KW"/>
</dbReference>
<evidence type="ECO:0000256" key="9">
    <source>
        <dbReference type="ARBA" id="ARBA00022801"/>
    </source>
</evidence>
<feature type="compositionally biased region" description="Low complexity" evidence="18">
    <location>
        <begin position="654"/>
        <end position="663"/>
    </location>
</feature>
<keyword evidence="10" id="KW-0133">Cell shape</keyword>
<dbReference type="GO" id="GO:0006508">
    <property type="term" value="P:proteolysis"/>
    <property type="evidence" value="ECO:0007669"/>
    <property type="project" value="UniProtKB-KW"/>
</dbReference>
<keyword evidence="4" id="KW-0121">Carboxypeptidase</keyword>
<dbReference type="InterPro" id="IPR012338">
    <property type="entry name" value="Beta-lactam/transpept-like"/>
</dbReference>
<keyword evidence="3" id="KW-1003">Cell membrane</keyword>
<comment type="catalytic activity">
    <reaction evidence="16">
        <text>Preferential cleavage: (Ac)2-L-Lys-D-Ala-|-D-Ala. Also transpeptidation of peptidyl-alanyl moieties that are N-acyl substituents of D-alanine.</text>
        <dbReference type="EC" id="3.4.16.4"/>
    </reaction>
</comment>
<reference evidence="21 22" key="1">
    <citation type="journal article" date="2019" name="Int. J. Syst. Evol. Microbiol.">
        <title>Anaerobacillus alkaliphilus sp. nov., a novel alkaliphilic and moderately halophilic bacterium.</title>
        <authorList>
            <person name="Borsodi A.K."/>
            <person name="Aszalos J.M."/>
            <person name="Bihari P."/>
            <person name="Nagy I."/>
            <person name="Schumann P."/>
            <person name="Sproer C."/>
            <person name="Kovacs A.L."/>
            <person name="Boka K."/>
            <person name="Dobosy P."/>
            <person name="Ovari M."/>
            <person name="Szili-Kovacs T."/>
            <person name="Toth E."/>
        </authorList>
    </citation>
    <scope>NUCLEOTIDE SEQUENCE [LARGE SCALE GENOMIC DNA]</scope>
    <source>
        <strain evidence="21 22">B16-10</strain>
    </source>
</reference>
<dbReference type="SUPFAM" id="SSF56601">
    <property type="entry name" value="beta-lactamase/transpeptidase-like"/>
    <property type="match status" value="1"/>
</dbReference>
<comment type="similarity">
    <text evidence="1">In the C-terminal section; belongs to the transpeptidase family.</text>
</comment>
<evidence type="ECO:0000313" key="21">
    <source>
        <dbReference type="EMBL" id="RXJ04290.1"/>
    </source>
</evidence>
<dbReference type="InterPro" id="IPR036950">
    <property type="entry name" value="PBP_transglycosylase"/>
</dbReference>
<evidence type="ECO:0000256" key="4">
    <source>
        <dbReference type="ARBA" id="ARBA00022645"/>
    </source>
</evidence>
<evidence type="ECO:0000256" key="18">
    <source>
        <dbReference type="SAM" id="MobiDB-lite"/>
    </source>
</evidence>
<comment type="similarity">
    <text evidence="2">In the N-terminal section; belongs to the glycosyltransferase 51 family.</text>
</comment>
<dbReference type="GO" id="GO:0030288">
    <property type="term" value="C:outer membrane-bounded periplasmic space"/>
    <property type="evidence" value="ECO:0007669"/>
    <property type="project" value="TreeGrafter"/>
</dbReference>
<keyword evidence="15" id="KW-0961">Cell wall biogenesis/degradation</keyword>
<gene>
    <name evidence="21" type="ORF">DS745_02585</name>
</gene>
<name>A0A4Q0VXT8_9BACI</name>
<organism evidence="21 22">
    <name type="scientific">Anaerobacillus alkaliphilus</name>
    <dbReference type="NCBI Taxonomy" id="1548597"/>
    <lineage>
        <taxon>Bacteria</taxon>
        <taxon>Bacillati</taxon>
        <taxon>Bacillota</taxon>
        <taxon>Bacilli</taxon>
        <taxon>Bacillales</taxon>
        <taxon>Bacillaceae</taxon>
        <taxon>Anaerobacillus</taxon>
    </lineage>
</organism>
<dbReference type="InterPro" id="IPR001460">
    <property type="entry name" value="PCN-bd_Tpept"/>
</dbReference>
<keyword evidence="5" id="KW-0645">Protease</keyword>
<dbReference type="EMBL" id="QOUX01000001">
    <property type="protein sequence ID" value="RXJ04290.1"/>
    <property type="molecule type" value="Genomic_DNA"/>
</dbReference>
<dbReference type="GO" id="GO:0071555">
    <property type="term" value="P:cell wall organization"/>
    <property type="evidence" value="ECO:0007669"/>
    <property type="project" value="UniProtKB-KW"/>
</dbReference>
<feature type="compositionally biased region" description="Basic and acidic residues" evidence="18">
    <location>
        <begin position="625"/>
        <end position="648"/>
    </location>
</feature>
<evidence type="ECO:0000256" key="13">
    <source>
        <dbReference type="ARBA" id="ARBA00023136"/>
    </source>
</evidence>
<dbReference type="GO" id="GO:0008360">
    <property type="term" value="P:regulation of cell shape"/>
    <property type="evidence" value="ECO:0007669"/>
    <property type="project" value="UniProtKB-KW"/>
</dbReference>
<keyword evidence="7" id="KW-0808">Transferase</keyword>
<evidence type="ECO:0000256" key="17">
    <source>
        <dbReference type="ARBA" id="ARBA00049902"/>
    </source>
</evidence>
<evidence type="ECO:0000256" key="1">
    <source>
        <dbReference type="ARBA" id="ARBA00007090"/>
    </source>
</evidence>
<feature type="domain" description="Glycosyl transferase family 51" evidence="20">
    <location>
        <begin position="61"/>
        <end position="231"/>
    </location>
</feature>
<proteinExistence type="inferred from homology"/>
<evidence type="ECO:0000256" key="7">
    <source>
        <dbReference type="ARBA" id="ARBA00022679"/>
    </source>
</evidence>
<evidence type="ECO:0000259" key="20">
    <source>
        <dbReference type="Pfam" id="PF00912"/>
    </source>
</evidence>
<dbReference type="GO" id="GO:0008955">
    <property type="term" value="F:peptidoglycan glycosyltransferase activity"/>
    <property type="evidence" value="ECO:0007669"/>
    <property type="project" value="UniProtKB-EC"/>
</dbReference>
<evidence type="ECO:0000259" key="19">
    <source>
        <dbReference type="Pfam" id="PF00905"/>
    </source>
</evidence>
<dbReference type="SUPFAM" id="SSF53955">
    <property type="entry name" value="Lysozyme-like"/>
    <property type="match status" value="1"/>
</dbReference>
<dbReference type="PANTHER" id="PTHR32282:SF32">
    <property type="entry name" value="PENICILLIN-BINDING PROTEIN 2A"/>
    <property type="match status" value="1"/>
</dbReference>
<evidence type="ECO:0000256" key="16">
    <source>
        <dbReference type="ARBA" id="ARBA00034000"/>
    </source>
</evidence>
<keyword evidence="14" id="KW-0511">Multifunctional enzyme</keyword>
<dbReference type="NCBIfam" id="TIGR02074">
    <property type="entry name" value="PBP_1a_fam"/>
    <property type="match status" value="1"/>
</dbReference>
<feature type="domain" description="Penicillin-binding protein transpeptidase" evidence="19">
    <location>
        <begin position="331"/>
        <end position="609"/>
    </location>
</feature>
<evidence type="ECO:0000256" key="6">
    <source>
        <dbReference type="ARBA" id="ARBA00022676"/>
    </source>
</evidence>
<keyword evidence="11" id="KW-0573">Peptidoglycan synthesis</keyword>
<sequence length="678" mass="75422">MKLKQNMRRILVTFIIAFALMFTVAAIFLTKLIVEAYEVDLSKLEEPLPRPTVIIDKNGEAASELSSARFTSVPLSRIPDELIHAIIAVEDQRFFDHSGVDIRGIARSAWRNFRAGSVVQGGSTITQQLAKNLFFTSDRTYTRKFNEIVTAYRIERNYSKQDILELYLNQIYFGEGTWGIQDAAKTYFGKDVQEISVAEAALLAALPKAPTHYSPFQNEQKAKERRDLVLYLLYEQNYIDKEEYEKAVNSGIVLRDWELEGLRGKYPSYVDYVLEEAIHKYGFSEEYILTGGLHIFTQMDPVVQNAIEVAYVANELFPESTSEELVQSASVVIDPYTGGVRGLIGYRGQHVYRGFNRATQLKRQPGSAIKPLAVFAPALENGYRPSSMLLDERKNFNGYSPRNYNDRYLGRVSMYDALIHSINVPAVALLNDMGVGVGVDFLQRSSIPLVRDDRNLSLALGGFTEGVSPMDMAQAFSMFPNLGSMKKAHAITRITSSTGEILLEVVEEEVQVMSPENAYTMTQMLMGVVEEGTGKNATLGRPTAGKTGTTQLPNTGSFEGVSGVKDAWFVGYSPELVTAVWVGYDKLDTSNLMQTAGGNHPAKIFQAIMTTSLQNTMVTNFPKPENYREEVKPGKPAKEDKNPPKGKENNPGQGNTKDNNSGKGNKKENKKGKDKGKN</sequence>
<evidence type="ECO:0000256" key="3">
    <source>
        <dbReference type="ARBA" id="ARBA00022475"/>
    </source>
</evidence>
<keyword evidence="22" id="KW-1185">Reference proteome</keyword>
<evidence type="ECO:0000256" key="11">
    <source>
        <dbReference type="ARBA" id="ARBA00022984"/>
    </source>
</evidence>
<protein>
    <submittedName>
        <fullName evidence="21">PBP1A family penicillin-binding protein</fullName>
    </submittedName>
</protein>
<dbReference type="Gene3D" id="1.10.3810.10">
    <property type="entry name" value="Biosynthetic peptidoglycan transglycosylase-like"/>
    <property type="match status" value="1"/>
</dbReference>
<dbReference type="PANTHER" id="PTHR32282">
    <property type="entry name" value="BINDING PROTEIN TRANSPEPTIDASE, PUTATIVE-RELATED"/>
    <property type="match status" value="1"/>
</dbReference>
<evidence type="ECO:0000256" key="12">
    <source>
        <dbReference type="ARBA" id="ARBA00022989"/>
    </source>
</evidence>
<accession>A0A4Q0VXT8</accession>
<evidence type="ECO:0000256" key="10">
    <source>
        <dbReference type="ARBA" id="ARBA00022960"/>
    </source>
</evidence>